<dbReference type="InterPro" id="IPR037278">
    <property type="entry name" value="ARFGAP/RecO"/>
</dbReference>
<gene>
    <name evidence="7" type="primary">recO</name>
    <name evidence="9" type="ORF">OD816_000052</name>
</gene>
<comment type="similarity">
    <text evidence="1 7">Belongs to the RecO family.</text>
</comment>
<evidence type="ECO:0000256" key="5">
    <source>
        <dbReference type="ARBA" id="ARBA00023204"/>
    </source>
</evidence>
<dbReference type="HAMAP" id="MF_00201">
    <property type="entry name" value="RecO"/>
    <property type="match status" value="1"/>
</dbReference>
<dbReference type="Pfam" id="PF11967">
    <property type="entry name" value="RecO_N"/>
    <property type="match status" value="1"/>
</dbReference>
<evidence type="ECO:0000256" key="3">
    <source>
        <dbReference type="ARBA" id="ARBA00022763"/>
    </source>
</evidence>
<keyword evidence="4 7" id="KW-0233">DNA recombination</keyword>
<dbReference type="PANTHER" id="PTHR33991">
    <property type="entry name" value="DNA REPAIR PROTEIN RECO"/>
    <property type="match status" value="1"/>
</dbReference>
<dbReference type="Pfam" id="PF02565">
    <property type="entry name" value="RecO_C"/>
    <property type="match status" value="1"/>
</dbReference>
<proteinExistence type="inferred from homology"/>
<comment type="caution">
    <text evidence="9">The sequence shown here is derived from an EMBL/GenBank/DDBJ whole genome shotgun (WGS) entry which is preliminary data.</text>
</comment>
<dbReference type="PANTHER" id="PTHR33991:SF1">
    <property type="entry name" value="DNA REPAIR PROTEIN RECO"/>
    <property type="match status" value="1"/>
</dbReference>
<dbReference type="InterPro" id="IPR022572">
    <property type="entry name" value="DNA_rep/recomb_RecO_N"/>
</dbReference>
<dbReference type="NCBIfam" id="TIGR00613">
    <property type="entry name" value="reco"/>
    <property type="match status" value="1"/>
</dbReference>
<dbReference type="SUPFAM" id="SSF50249">
    <property type="entry name" value="Nucleic acid-binding proteins"/>
    <property type="match status" value="1"/>
</dbReference>
<evidence type="ECO:0000256" key="4">
    <source>
        <dbReference type="ARBA" id="ARBA00023172"/>
    </source>
</evidence>
<comment type="function">
    <text evidence="7">Involved in DNA repair and RecF pathway recombination.</text>
</comment>
<organism evidence="9 10">
    <name type="scientific">Candidatus Thermodesulfobacterium syntrophicum</name>
    <dbReference type="NCBI Taxonomy" id="3060442"/>
    <lineage>
        <taxon>Bacteria</taxon>
        <taxon>Pseudomonadati</taxon>
        <taxon>Thermodesulfobacteriota</taxon>
        <taxon>Thermodesulfobacteria</taxon>
        <taxon>Thermodesulfobacteriales</taxon>
        <taxon>Thermodesulfobacteriaceae</taxon>
        <taxon>Thermodesulfobacterium</taxon>
    </lineage>
</organism>
<name>A0AAE3NYP6_9BACT</name>
<evidence type="ECO:0000313" key="10">
    <source>
        <dbReference type="Proteomes" id="UP001144110"/>
    </source>
</evidence>
<dbReference type="InterPro" id="IPR003717">
    <property type="entry name" value="RecO"/>
</dbReference>
<reference evidence="9" key="1">
    <citation type="submission" date="2022-11" db="EMBL/GenBank/DDBJ databases">
        <title>Candidatus Alkanophaga archaea from heated hydrothermal vent sediment oxidize petroleum alkanes.</title>
        <authorList>
            <person name="Zehnle H."/>
            <person name="Laso-Perez R."/>
            <person name="Lipp J."/>
            <person name="Teske A."/>
            <person name="Wegener G."/>
        </authorList>
    </citation>
    <scope>NUCLEOTIDE SEQUENCE</scope>
    <source>
        <strain evidence="9">MCA70</strain>
    </source>
</reference>
<feature type="domain" description="DNA replication/recombination mediator RecO N-terminal" evidence="8">
    <location>
        <begin position="1"/>
        <end position="67"/>
    </location>
</feature>
<keyword evidence="3 7" id="KW-0227">DNA damage</keyword>
<dbReference type="GO" id="GO:0006310">
    <property type="term" value="P:DNA recombination"/>
    <property type="evidence" value="ECO:0007669"/>
    <property type="project" value="UniProtKB-UniRule"/>
</dbReference>
<protein>
    <recommendedName>
        <fullName evidence="2 7">DNA repair protein RecO</fullName>
    </recommendedName>
    <alternativeName>
        <fullName evidence="6 7">Recombination protein O</fullName>
    </alternativeName>
</protein>
<dbReference type="InterPro" id="IPR042242">
    <property type="entry name" value="RecO_C"/>
</dbReference>
<evidence type="ECO:0000313" key="9">
    <source>
        <dbReference type="EMBL" id="MDF2952807.1"/>
    </source>
</evidence>
<evidence type="ECO:0000256" key="7">
    <source>
        <dbReference type="HAMAP-Rule" id="MF_00201"/>
    </source>
</evidence>
<dbReference type="AlphaFoldDB" id="A0AAE3NYP6"/>
<evidence type="ECO:0000259" key="8">
    <source>
        <dbReference type="Pfam" id="PF11967"/>
    </source>
</evidence>
<evidence type="ECO:0000256" key="1">
    <source>
        <dbReference type="ARBA" id="ARBA00007452"/>
    </source>
</evidence>
<dbReference type="Proteomes" id="UP001144110">
    <property type="component" value="Unassembled WGS sequence"/>
</dbReference>
<dbReference type="GO" id="GO:0006302">
    <property type="term" value="P:double-strand break repair"/>
    <property type="evidence" value="ECO:0007669"/>
    <property type="project" value="TreeGrafter"/>
</dbReference>
<dbReference type="Gene3D" id="1.20.1440.120">
    <property type="entry name" value="Recombination protein O, C-terminal domain"/>
    <property type="match status" value="1"/>
</dbReference>
<keyword evidence="5 7" id="KW-0234">DNA repair</keyword>
<dbReference type="Gene3D" id="2.40.50.140">
    <property type="entry name" value="Nucleic acid-binding proteins"/>
    <property type="match status" value="1"/>
</dbReference>
<sequence>MIFSLEALILSKEKIGEIDLLVELLTPKGKIWSIAKGAQKSRRRFVNLLEEFNFVKAHLRKTSKGKFFILEKADLKFLPESIRNDYRKYILVSYMGEILSKIGFPGLSVDYFSFIKNLLKEIEKNEVLFLLKPFFELKILKFSGWAPELFHCVKCGYKPKKLFYLSIYEGGIVCFKCKNGNSEILDFKTLEILRELISISVDFKKLQKIEGDLKKKINVKEKILKISERFLKFFLPFEINSLKFLKETI</sequence>
<dbReference type="GO" id="GO:0043590">
    <property type="term" value="C:bacterial nucleoid"/>
    <property type="evidence" value="ECO:0007669"/>
    <property type="project" value="TreeGrafter"/>
</dbReference>
<dbReference type="InterPro" id="IPR012340">
    <property type="entry name" value="NA-bd_OB-fold"/>
</dbReference>
<dbReference type="EMBL" id="JAPHEG010000001">
    <property type="protein sequence ID" value="MDF2952807.1"/>
    <property type="molecule type" value="Genomic_DNA"/>
</dbReference>
<dbReference type="SUPFAM" id="SSF57863">
    <property type="entry name" value="ArfGap/RecO-like zinc finger"/>
    <property type="match status" value="1"/>
</dbReference>
<evidence type="ECO:0000256" key="6">
    <source>
        <dbReference type="ARBA" id="ARBA00033409"/>
    </source>
</evidence>
<evidence type="ECO:0000256" key="2">
    <source>
        <dbReference type="ARBA" id="ARBA00021310"/>
    </source>
</evidence>
<accession>A0AAE3NYP6</accession>